<dbReference type="EMBL" id="JAEHOE010000012">
    <property type="protein sequence ID" value="KAG2497805.1"/>
    <property type="molecule type" value="Genomic_DNA"/>
</dbReference>
<feature type="compositionally biased region" description="Low complexity" evidence="1">
    <location>
        <begin position="831"/>
        <end position="840"/>
    </location>
</feature>
<feature type="compositionally biased region" description="Gly residues" evidence="1">
    <location>
        <begin position="554"/>
        <end position="566"/>
    </location>
</feature>
<accession>A0A835Y7P8</accession>
<feature type="region of interest" description="Disordered" evidence="1">
    <location>
        <begin position="411"/>
        <end position="572"/>
    </location>
</feature>
<feature type="region of interest" description="Disordered" evidence="1">
    <location>
        <begin position="805"/>
        <end position="967"/>
    </location>
</feature>
<feature type="region of interest" description="Disordered" evidence="1">
    <location>
        <begin position="584"/>
        <end position="696"/>
    </location>
</feature>
<keyword evidence="4" id="KW-1185">Reference proteome</keyword>
<dbReference type="OrthoDB" id="547437at2759"/>
<feature type="compositionally biased region" description="Low complexity" evidence="1">
    <location>
        <begin position="641"/>
        <end position="672"/>
    </location>
</feature>
<feature type="compositionally biased region" description="Basic and acidic residues" evidence="1">
    <location>
        <begin position="435"/>
        <end position="463"/>
    </location>
</feature>
<feature type="compositionally biased region" description="Low complexity" evidence="1">
    <location>
        <begin position="989"/>
        <end position="1002"/>
    </location>
</feature>
<feature type="transmembrane region" description="Helical" evidence="2">
    <location>
        <begin position="184"/>
        <end position="212"/>
    </location>
</feature>
<comment type="caution">
    <text evidence="3">The sequence shown here is derived from an EMBL/GenBank/DDBJ whole genome shotgun (WGS) entry which is preliminary data.</text>
</comment>
<proteinExistence type="predicted"/>
<feature type="compositionally biased region" description="Pro residues" evidence="1">
    <location>
        <begin position="620"/>
        <end position="640"/>
    </location>
</feature>
<keyword evidence="2" id="KW-0472">Membrane</keyword>
<feature type="region of interest" description="Disordered" evidence="1">
    <location>
        <begin position="986"/>
        <end position="1014"/>
    </location>
</feature>
<protein>
    <submittedName>
        <fullName evidence="3">Uncharacterized protein</fullName>
    </submittedName>
</protein>
<sequence>MADLQDGHFTVKACILFPFILVGSLLQGLVLTLIGLAKGAMVAAPVALLTIPSWILATVLHWPRSVIATYFTVAVTQRLGHNLRVLVLLLLPIPLLGWPLAMALASLLFSLGVGFLWPLGATVAVGSLRDTDQVFRSGLVEPMDLAQSCAVEVWKATGSAYFVHLDALRRPYYGEPLEVSPLRLAVALVASVVCSFLGTFMAAALGLLRLPFVMARGLAEWMSLLTKCPARLLCLWLPVWVLGVPAIPVACLGLFLLVLFGCFGYLGPTCGVAAYLSTCNRPAFRSCSWALCTALDTLYSHIYALDKAAVQLTGLGSSTLLPPPTRRTEGRGPEVTGAAAAEAPAVPIVTPQEQAWTTFEDVCAACVERCVRWGWVPREDLEDAEAYLFIGLPALALLQLLADAAAVQPTWMPDRGRRPGETGGGAKEGTEAGEAGEREGDKEGKEGKEGEGKGEKEKGEGGEAKAASPDVRLSQPGGPRADQALAAALDTEPEAPVTAERRSPRRPSISSDAGSVIFHEDDQDQDQDQDQDHDGIMTPEELTGDSRVVPQWRGAGGCGAGAGGGRKSTEPSSLVMGATVAAVPGGGGSLAVSAALPSVAPPAPSPAALEDTAATAAAPAPAPAGPTADPPPPTPAPAPAPATLSPTAVPASAHPTTSATDPATEAPDATPAAEPPAATPAAAPATPAAAAATPAAEPAPATPAAAAATPGCVCVPLALQPLDPAVAQLLLEEFAEHVLGGDIGFSSAANPVRLHKGLAALQVTDVEMRYMACHTALLGDTRVAELVPLEVCAAHPPRHPFDRAAHRAAQAGSGAGPCGGSAGAGTGPGASGQAPAQAQAPPHPHPRRSRWSLNGTAVGGTSRPASSGAVPALSAQGPTGQGQGHHAHHHSGIGGLRLFGTRPSRDGGPGHSGTASPVGSRDGHSVPLPPPPPALVSASAGGSPAAPSVSAAAALAQRQHHRRHRSSLGAADLEAVAEGLSLHGGLTPGGAASPSPGAATPANGDVKAAPGSLLLSAGDPTLPLRAGPDMGPTAAAAAATASPAAALSPAVGPASAVSAVAAKHSRAASGDVVVCSAPHSPHLHVVVGTGEAAASGAPHARPGLPPLPPPSRWPFGRGHRRTRSQPIGALGGPLVPPSPRSVPGAQGAPGAAGGTGTGMGPAAAAAGVAAEAQAAEAEAATAAQVALDTAAEGVPLVSAARMAQLHAFTAAVQSVATALSKKEGMKGIMGRLLVKYGTCGSTVEGEGLPMAVEGDAGARAPASTPAGLATSPVAPPVEAAATAVAGIEVEVIA</sequence>
<dbReference type="PANTHER" id="PTHR31133:SF12">
    <property type="entry name" value="MEMBRANE PROTEIN"/>
    <property type="match status" value="1"/>
</dbReference>
<evidence type="ECO:0000313" key="3">
    <source>
        <dbReference type="EMBL" id="KAG2497805.1"/>
    </source>
</evidence>
<feature type="transmembrane region" description="Helical" evidence="2">
    <location>
        <begin position="42"/>
        <end position="62"/>
    </location>
</feature>
<feature type="compositionally biased region" description="Low complexity" evidence="1">
    <location>
        <begin position="935"/>
        <end position="957"/>
    </location>
</feature>
<feature type="transmembrane region" description="Helical" evidence="2">
    <location>
        <begin position="12"/>
        <end position="36"/>
    </location>
</feature>
<feature type="transmembrane region" description="Helical" evidence="2">
    <location>
        <begin position="83"/>
        <end position="109"/>
    </location>
</feature>
<dbReference type="Proteomes" id="UP000612055">
    <property type="component" value="Unassembled WGS sequence"/>
</dbReference>
<dbReference type="InterPro" id="IPR018247">
    <property type="entry name" value="EF_Hand_1_Ca_BS"/>
</dbReference>
<evidence type="ECO:0000256" key="2">
    <source>
        <dbReference type="SAM" id="Phobius"/>
    </source>
</evidence>
<keyword evidence="2" id="KW-0812">Transmembrane</keyword>
<feature type="compositionally biased region" description="Low complexity" evidence="1">
    <location>
        <begin position="606"/>
        <end position="619"/>
    </location>
</feature>
<feature type="compositionally biased region" description="Low complexity" evidence="1">
    <location>
        <begin position="679"/>
        <end position="696"/>
    </location>
</feature>
<name>A0A835Y7P8_9CHLO</name>
<evidence type="ECO:0000256" key="1">
    <source>
        <dbReference type="SAM" id="MobiDB-lite"/>
    </source>
</evidence>
<dbReference type="PANTHER" id="PTHR31133">
    <property type="entry name" value="MEMBRANE PROTEIN"/>
    <property type="match status" value="1"/>
</dbReference>
<evidence type="ECO:0000313" key="4">
    <source>
        <dbReference type="Proteomes" id="UP000612055"/>
    </source>
</evidence>
<keyword evidence="2" id="KW-1133">Transmembrane helix</keyword>
<feature type="compositionally biased region" description="Gly residues" evidence="1">
    <location>
        <begin position="1150"/>
        <end position="1159"/>
    </location>
</feature>
<dbReference type="PRINTS" id="PR01217">
    <property type="entry name" value="PRICHEXTENSN"/>
</dbReference>
<feature type="transmembrane region" description="Helical" evidence="2">
    <location>
        <begin position="233"/>
        <end position="266"/>
    </location>
</feature>
<feature type="compositionally biased region" description="Gly residues" evidence="1">
    <location>
        <begin position="813"/>
        <end position="830"/>
    </location>
</feature>
<gene>
    <name evidence="3" type="ORF">HYH03_004076</name>
</gene>
<organism evidence="3 4">
    <name type="scientific">Edaphochlamys debaryana</name>
    <dbReference type="NCBI Taxonomy" id="47281"/>
    <lineage>
        <taxon>Eukaryota</taxon>
        <taxon>Viridiplantae</taxon>
        <taxon>Chlorophyta</taxon>
        <taxon>core chlorophytes</taxon>
        <taxon>Chlorophyceae</taxon>
        <taxon>CS clade</taxon>
        <taxon>Chlamydomonadales</taxon>
        <taxon>Chlamydomonadales incertae sedis</taxon>
        <taxon>Edaphochlamys</taxon>
    </lineage>
</organism>
<reference evidence="3" key="1">
    <citation type="journal article" date="2020" name="bioRxiv">
        <title>Comparative genomics of Chlamydomonas.</title>
        <authorList>
            <person name="Craig R.J."/>
            <person name="Hasan A.R."/>
            <person name="Ness R.W."/>
            <person name="Keightley P.D."/>
        </authorList>
    </citation>
    <scope>NUCLEOTIDE SEQUENCE</scope>
    <source>
        <strain evidence="3">CCAP 11/70</strain>
    </source>
</reference>
<dbReference type="InterPro" id="IPR040229">
    <property type="entry name" value="At3g27390-like"/>
</dbReference>
<feature type="region of interest" description="Disordered" evidence="1">
    <location>
        <begin position="1092"/>
        <end position="1162"/>
    </location>
</feature>
<feature type="compositionally biased region" description="Pro residues" evidence="1">
    <location>
        <begin position="1103"/>
        <end position="1112"/>
    </location>
</feature>
<dbReference type="PROSITE" id="PS00018">
    <property type="entry name" value="EF_HAND_1"/>
    <property type="match status" value="1"/>
</dbReference>